<evidence type="ECO:0000313" key="3">
    <source>
        <dbReference type="Proteomes" id="UP000027222"/>
    </source>
</evidence>
<dbReference type="InterPro" id="IPR032675">
    <property type="entry name" value="LRR_dom_sf"/>
</dbReference>
<keyword evidence="3" id="KW-1185">Reference proteome</keyword>
<accession>A0A067SLD3</accession>
<dbReference type="EMBL" id="KL142395">
    <property type="protein sequence ID" value="KDR70837.1"/>
    <property type="molecule type" value="Genomic_DNA"/>
</dbReference>
<dbReference type="Gene3D" id="3.80.10.10">
    <property type="entry name" value="Ribonuclease Inhibitor"/>
    <property type="match status" value="1"/>
</dbReference>
<proteinExistence type="predicted"/>
<gene>
    <name evidence="2" type="ORF">GALMADRAFT_144318</name>
</gene>
<dbReference type="Proteomes" id="UP000027222">
    <property type="component" value="Unassembled WGS sequence"/>
</dbReference>
<dbReference type="AlphaFoldDB" id="A0A067SLD3"/>
<feature type="compositionally biased region" description="Low complexity" evidence="1">
    <location>
        <begin position="531"/>
        <end position="564"/>
    </location>
</feature>
<evidence type="ECO:0000256" key="1">
    <source>
        <dbReference type="SAM" id="MobiDB-lite"/>
    </source>
</evidence>
<feature type="region of interest" description="Disordered" evidence="1">
    <location>
        <begin position="531"/>
        <end position="583"/>
    </location>
</feature>
<dbReference type="OrthoDB" id="3139399at2759"/>
<reference evidence="3" key="1">
    <citation type="journal article" date="2014" name="Proc. Natl. Acad. Sci. U.S.A.">
        <title>Extensive sampling of basidiomycete genomes demonstrates inadequacy of the white-rot/brown-rot paradigm for wood decay fungi.</title>
        <authorList>
            <person name="Riley R."/>
            <person name="Salamov A.A."/>
            <person name="Brown D.W."/>
            <person name="Nagy L.G."/>
            <person name="Floudas D."/>
            <person name="Held B.W."/>
            <person name="Levasseur A."/>
            <person name="Lombard V."/>
            <person name="Morin E."/>
            <person name="Otillar R."/>
            <person name="Lindquist E.A."/>
            <person name="Sun H."/>
            <person name="LaButti K.M."/>
            <person name="Schmutz J."/>
            <person name="Jabbour D."/>
            <person name="Luo H."/>
            <person name="Baker S.E."/>
            <person name="Pisabarro A.G."/>
            <person name="Walton J.D."/>
            <person name="Blanchette R.A."/>
            <person name="Henrissat B."/>
            <person name="Martin F."/>
            <person name="Cullen D."/>
            <person name="Hibbett D.S."/>
            <person name="Grigoriev I.V."/>
        </authorList>
    </citation>
    <scope>NUCLEOTIDE SEQUENCE [LARGE SCALE GENOMIC DNA]</scope>
    <source>
        <strain evidence="3">CBS 339.88</strain>
    </source>
</reference>
<dbReference type="HOGENOM" id="CLU_407703_0_0_1"/>
<organism evidence="2 3">
    <name type="scientific">Galerina marginata (strain CBS 339.88)</name>
    <dbReference type="NCBI Taxonomy" id="685588"/>
    <lineage>
        <taxon>Eukaryota</taxon>
        <taxon>Fungi</taxon>
        <taxon>Dikarya</taxon>
        <taxon>Basidiomycota</taxon>
        <taxon>Agaricomycotina</taxon>
        <taxon>Agaricomycetes</taxon>
        <taxon>Agaricomycetidae</taxon>
        <taxon>Agaricales</taxon>
        <taxon>Agaricineae</taxon>
        <taxon>Strophariaceae</taxon>
        <taxon>Galerina</taxon>
    </lineage>
</organism>
<dbReference type="SUPFAM" id="SSF52047">
    <property type="entry name" value="RNI-like"/>
    <property type="match status" value="1"/>
</dbReference>
<evidence type="ECO:0000313" key="2">
    <source>
        <dbReference type="EMBL" id="KDR70837.1"/>
    </source>
</evidence>
<sequence>MPLLEIIPFTTTSATPSKVYSFPPEILGQIFEECLLPLHQRLAFSQPSSPVKSGNDDHSSIRAPMPMTLCHICSYWRNTAFSTPQLWNYLFHTAVVRELDTELSTEWNDGIDTDSNAITSYDNGGDYDYSKPISLPRPLPLQKSINICKKDLDFLRWWAEKVRGNSLALRLRFRTELVAPSAVGDIITLGDYLQNELISADSAEGDISFLPDLISRARYLDVDPQYHSILADRPLLLSATLLDTYPTLHYSNLKSLVLDSNGADEEEMVVLDNHLWHVPFERMPELRKLCVVNCVLFDPFASLRPVAGGFGTTMWKKLTHLFLRLETTRAEWHRFLSECSALQKGHFLLDINIDSHPLPFGTGINSTVTVFPNLKELGLVLDDTNDDHCFPYLLDGALFPSLDALLLRGSCISLPGLHRLLGTTPQLKKLRLHLLFPSQDGYQRGTHLHSPSFPHPDNFEDGSLLRPASGIHASRTGSKLKALSYYVPHLELLMLDLPRIGPQTQTYIPYVQGMVESGWLDGFCVASASPCQKSQSSPSLPQSRATFGDITNSNSQSNSTTPSPVLVHPHPEPSVRGKGNERSFKLNPQTRALKLDLFWKWNIYDAPRMWPMITELKGFLQRTKTGYKSEGFNVQNDWCLGVDIGVKVKYDPRPAATEEDQEYWEMWFDHSFEF</sequence>
<protein>
    <recommendedName>
        <fullName evidence="4">F-box domain-containing protein</fullName>
    </recommendedName>
</protein>
<feature type="compositionally biased region" description="Basic and acidic residues" evidence="1">
    <location>
        <begin position="569"/>
        <end position="583"/>
    </location>
</feature>
<evidence type="ECO:0008006" key="4">
    <source>
        <dbReference type="Google" id="ProtNLM"/>
    </source>
</evidence>
<name>A0A067SLD3_GALM3</name>